<dbReference type="EMBL" id="JBHTCA010000013">
    <property type="protein sequence ID" value="MFC7410246.1"/>
    <property type="molecule type" value="Genomic_DNA"/>
</dbReference>
<evidence type="ECO:0000256" key="1">
    <source>
        <dbReference type="SAM" id="MobiDB-lite"/>
    </source>
</evidence>
<proteinExistence type="predicted"/>
<protein>
    <submittedName>
        <fullName evidence="2">Uncharacterized protein</fullName>
    </submittedName>
</protein>
<keyword evidence="3" id="KW-1185">Reference proteome</keyword>
<name>A0ABW2QLG6_9BURK</name>
<organism evidence="2 3">
    <name type="scientific">Hydrogenophaga atypica</name>
    <dbReference type="NCBI Taxonomy" id="249409"/>
    <lineage>
        <taxon>Bacteria</taxon>
        <taxon>Pseudomonadati</taxon>
        <taxon>Pseudomonadota</taxon>
        <taxon>Betaproteobacteria</taxon>
        <taxon>Burkholderiales</taxon>
        <taxon>Comamonadaceae</taxon>
        <taxon>Hydrogenophaga</taxon>
    </lineage>
</organism>
<feature type="region of interest" description="Disordered" evidence="1">
    <location>
        <begin position="321"/>
        <end position="366"/>
    </location>
</feature>
<sequence length="409" mass="45580">MVDAFPAEARRLVLLIVSEFNGLAPELEGWFKTSLRDLPETLRLRVETEFVPLDWETLSADQRRSVALQLDYQHDPANAQDRQFWMDFFERLEALKAQLIQWEAVAAPTAADLAQKEARLAELHKKIALMDLKMQTARGDNLPVGVHKIDGVGSQSAVKPVSATRYIAYPKAMRQLAERLGATPEELAAWIWSGPKDGGIAAYTNANELDPPPPFVFMPGSGVKDYVAPLMACWFKEEDIRLFKPADRYITGAALIDRWSRHLGLHAVAFIQAKIAESRLMDMHPVYGGTQGTYPEYADWPSLESGFFHLSDVVQIEAEDFDAASQPGEKSPPALGTAEWRKQKAKAAADAKHDKPGGSRDKQQRIRDIWASGKYTTRDLCAEQECAALDMSISTARRALTNTPDPSRC</sequence>
<evidence type="ECO:0000313" key="3">
    <source>
        <dbReference type="Proteomes" id="UP001596501"/>
    </source>
</evidence>
<comment type="caution">
    <text evidence="2">The sequence shown here is derived from an EMBL/GenBank/DDBJ whole genome shotgun (WGS) entry which is preliminary data.</text>
</comment>
<reference evidence="3" key="1">
    <citation type="journal article" date="2019" name="Int. J. Syst. Evol. Microbiol.">
        <title>The Global Catalogue of Microorganisms (GCM) 10K type strain sequencing project: providing services to taxonomists for standard genome sequencing and annotation.</title>
        <authorList>
            <consortium name="The Broad Institute Genomics Platform"/>
            <consortium name="The Broad Institute Genome Sequencing Center for Infectious Disease"/>
            <person name="Wu L."/>
            <person name="Ma J."/>
        </authorList>
    </citation>
    <scope>NUCLEOTIDE SEQUENCE [LARGE SCALE GENOMIC DNA]</scope>
    <source>
        <strain evidence="3">CGMCC 1.12371</strain>
    </source>
</reference>
<feature type="compositionally biased region" description="Basic and acidic residues" evidence="1">
    <location>
        <begin position="339"/>
        <end position="366"/>
    </location>
</feature>
<dbReference type="RefSeq" id="WP_382225030.1">
    <property type="nucleotide sequence ID" value="NZ_JBHTCA010000013.1"/>
</dbReference>
<gene>
    <name evidence="2" type="ORF">ACFQPB_15365</name>
</gene>
<dbReference type="Proteomes" id="UP001596501">
    <property type="component" value="Unassembled WGS sequence"/>
</dbReference>
<accession>A0ABW2QLG6</accession>
<evidence type="ECO:0000313" key="2">
    <source>
        <dbReference type="EMBL" id="MFC7410246.1"/>
    </source>
</evidence>